<keyword evidence="7" id="KW-0472">Membrane</keyword>
<proteinExistence type="predicted"/>
<comment type="subcellular location">
    <subcellularLocation>
        <location evidence="1">Membrane</location>
        <topology evidence="1">Single-pass membrane protein</topology>
    </subcellularLocation>
</comment>
<protein>
    <recommendedName>
        <fullName evidence="9">Leucine-rich repeat-containing N-terminal plant-type domain-containing protein</fullName>
    </recommendedName>
</protein>
<dbReference type="Pfam" id="PF12799">
    <property type="entry name" value="LRR_4"/>
    <property type="match status" value="1"/>
</dbReference>
<feature type="chain" id="PRO_5016270856" description="Leucine-rich repeat-containing N-terminal plant-type domain-containing protein" evidence="8">
    <location>
        <begin position="28"/>
        <end position="159"/>
    </location>
</feature>
<dbReference type="InterPro" id="IPR013210">
    <property type="entry name" value="LRR_N_plant-typ"/>
</dbReference>
<dbReference type="Pfam" id="PF08263">
    <property type="entry name" value="LRRNT_2"/>
    <property type="match status" value="1"/>
</dbReference>
<dbReference type="EMBL" id="NQVE01000114">
    <property type="protein sequence ID" value="RAL47495.1"/>
    <property type="molecule type" value="Genomic_DNA"/>
</dbReference>
<dbReference type="PANTHER" id="PTHR47988">
    <property type="entry name" value="SOMATIC EMBRYOGENESIS RECEPTOR KINASE 1"/>
    <property type="match status" value="1"/>
</dbReference>
<keyword evidence="11" id="KW-1185">Reference proteome</keyword>
<evidence type="ECO:0000256" key="4">
    <source>
        <dbReference type="ARBA" id="ARBA00022729"/>
    </source>
</evidence>
<name>A0A328DP98_9ASTE</name>
<evidence type="ECO:0000313" key="11">
    <source>
        <dbReference type="Proteomes" id="UP000249390"/>
    </source>
</evidence>
<dbReference type="FunFam" id="3.80.10.10:FF:000129">
    <property type="entry name" value="Leucine-rich repeat receptor-like kinase"/>
    <property type="match status" value="1"/>
</dbReference>
<evidence type="ECO:0000256" key="7">
    <source>
        <dbReference type="ARBA" id="ARBA00023136"/>
    </source>
</evidence>
<dbReference type="GO" id="GO:0016020">
    <property type="term" value="C:membrane"/>
    <property type="evidence" value="ECO:0007669"/>
    <property type="project" value="UniProtKB-SubCell"/>
</dbReference>
<feature type="domain" description="Leucine-rich repeat-containing N-terminal plant-type" evidence="9">
    <location>
        <begin position="30"/>
        <end position="69"/>
    </location>
</feature>
<evidence type="ECO:0000256" key="6">
    <source>
        <dbReference type="ARBA" id="ARBA00022989"/>
    </source>
</evidence>
<evidence type="ECO:0000256" key="3">
    <source>
        <dbReference type="ARBA" id="ARBA00022692"/>
    </source>
</evidence>
<evidence type="ECO:0000256" key="5">
    <source>
        <dbReference type="ARBA" id="ARBA00022737"/>
    </source>
</evidence>
<evidence type="ECO:0000256" key="1">
    <source>
        <dbReference type="ARBA" id="ARBA00004167"/>
    </source>
</evidence>
<keyword evidence="2" id="KW-0433">Leucine-rich repeat</keyword>
<dbReference type="AlphaFoldDB" id="A0A328DP98"/>
<reference evidence="10 11" key="1">
    <citation type="submission" date="2018-06" db="EMBL/GenBank/DDBJ databases">
        <title>The Genome of Cuscuta australis (Dodder) Provides Insight into the Evolution of Plant Parasitism.</title>
        <authorList>
            <person name="Liu H."/>
        </authorList>
    </citation>
    <scope>NUCLEOTIDE SEQUENCE [LARGE SCALE GENOMIC DNA]</scope>
    <source>
        <strain evidence="11">cv. Yunnan</strain>
        <tissue evidence="10">Vines</tissue>
    </source>
</reference>
<dbReference type="Proteomes" id="UP000249390">
    <property type="component" value="Unassembled WGS sequence"/>
</dbReference>
<dbReference type="InterPro" id="IPR025875">
    <property type="entry name" value="Leu-rich_rpt_4"/>
</dbReference>
<keyword evidence="4 8" id="KW-0732">Signal</keyword>
<comment type="caution">
    <text evidence="10">The sequence shown here is derived from an EMBL/GenBank/DDBJ whole genome shotgun (WGS) entry which is preliminary data.</text>
</comment>
<keyword evidence="5" id="KW-0677">Repeat</keyword>
<dbReference type="InterPro" id="IPR032675">
    <property type="entry name" value="LRR_dom_sf"/>
</dbReference>
<dbReference type="Gene3D" id="3.80.10.10">
    <property type="entry name" value="Ribonuclease Inhibitor"/>
    <property type="match status" value="1"/>
</dbReference>
<gene>
    <name evidence="10" type="ORF">DM860_011233</name>
</gene>
<feature type="signal peptide" evidence="8">
    <location>
        <begin position="1"/>
        <end position="27"/>
    </location>
</feature>
<evidence type="ECO:0000256" key="2">
    <source>
        <dbReference type="ARBA" id="ARBA00022614"/>
    </source>
</evidence>
<sequence length="159" mass="17430">MMMKFFGKEAIVMLAFTLSLFPLMSSALDNVEVNALIAFKNNLVDPRNVLSSWDTSLVDPCTWFHVHCNDANKVISLDLGDENLSGHLVPDLANLTSLQHLDLYKNRISGKIPPELGKLANANLVSLDLSGNCLDLKGNPFSSSDHRIHLGDNNPARCA</sequence>
<dbReference type="SUPFAM" id="SSF52058">
    <property type="entry name" value="L domain-like"/>
    <property type="match status" value="1"/>
</dbReference>
<evidence type="ECO:0000256" key="8">
    <source>
        <dbReference type="SAM" id="SignalP"/>
    </source>
</evidence>
<evidence type="ECO:0000313" key="10">
    <source>
        <dbReference type="EMBL" id="RAL47495.1"/>
    </source>
</evidence>
<organism evidence="10 11">
    <name type="scientific">Cuscuta australis</name>
    <dbReference type="NCBI Taxonomy" id="267555"/>
    <lineage>
        <taxon>Eukaryota</taxon>
        <taxon>Viridiplantae</taxon>
        <taxon>Streptophyta</taxon>
        <taxon>Embryophyta</taxon>
        <taxon>Tracheophyta</taxon>
        <taxon>Spermatophyta</taxon>
        <taxon>Magnoliopsida</taxon>
        <taxon>eudicotyledons</taxon>
        <taxon>Gunneridae</taxon>
        <taxon>Pentapetalae</taxon>
        <taxon>asterids</taxon>
        <taxon>lamiids</taxon>
        <taxon>Solanales</taxon>
        <taxon>Convolvulaceae</taxon>
        <taxon>Cuscuteae</taxon>
        <taxon>Cuscuta</taxon>
        <taxon>Cuscuta subgen. Grammica</taxon>
        <taxon>Cuscuta sect. Cleistogrammica</taxon>
    </lineage>
</organism>
<accession>A0A328DP98</accession>
<keyword evidence="3" id="KW-0812">Transmembrane</keyword>
<keyword evidence="6" id="KW-1133">Transmembrane helix</keyword>
<evidence type="ECO:0000259" key="9">
    <source>
        <dbReference type="Pfam" id="PF08263"/>
    </source>
</evidence>